<dbReference type="EMBL" id="AP028909">
    <property type="protein sequence ID" value="BES87547.1"/>
    <property type="molecule type" value="Genomic_DNA"/>
</dbReference>
<name>A0ABN7ABC2_9HEMI</name>
<sequence length="117" mass="13790">MRKRAYRRYARPWRQAVWLPQTRSPSRIDCQARSVLFYRTRFQIRGSRPLSVPDNDRKAIIGIGNHFIELENGLVGRAFEARNIDNNWFALLPKVPIYASYLVIDLPSDFPHLRTPH</sequence>
<proteinExistence type="predicted"/>
<accession>A0ABN7ABC2</accession>
<keyword evidence="2" id="KW-1185">Reference proteome</keyword>
<evidence type="ECO:0000313" key="1">
    <source>
        <dbReference type="EMBL" id="BES87547.1"/>
    </source>
</evidence>
<gene>
    <name evidence="1" type="ORF">NTJ_00352</name>
</gene>
<protein>
    <submittedName>
        <fullName evidence="1">Uncharacterized protein</fullName>
    </submittedName>
</protein>
<organism evidence="1 2">
    <name type="scientific">Nesidiocoris tenuis</name>
    <dbReference type="NCBI Taxonomy" id="355587"/>
    <lineage>
        <taxon>Eukaryota</taxon>
        <taxon>Metazoa</taxon>
        <taxon>Ecdysozoa</taxon>
        <taxon>Arthropoda</taxon>
        <taxon>Hexapoda</taxon>
        <taxon>Insecta</taxon>
        <taxon>Pterygota</taxon>
        <taxon>Neoptera</taxon>
        <taxon>Paraneoptera</taxon>
        <taxon>Hemiptera</taxon>
        <taxon>Heteroptera</taxon>
        <taxon>Panheteroptera</taxon>
        <taxon>Cimicomorpha</taxon>
        <taxon>Miridae</taxon>
        <taxon>Dicyphina</taxon>
        <taxon>Nesidiocoris</taxon>
    </lineage>
</organism>
<reference evidence="1 2" key="1">
    <citation type="submission" date="2023-09" db="EMBL/GenBank/DDBJ databases">
        <title>Nesidiocoris tenuis whole genome shotgun sequence.</title>
        <authorList>
            <person name="Shibata T."/>
            <person name="Shimoda M."/>
            <person name="Kobayashi T."/>
            <person name="Uehara T."/>
        </authorList>
    </citation>
    <scope>NUCLEOTIDE SEQUENCE [LARGE SCALE GENOMIC DNA]</scope>
    <source>
        <strain evidence="1 2">Japan</strain>
    </source>
</reference>
<evidence type="ECO:0000313" key="2">
    <source>
        <dbReference type="Proteomes" id="UP001307889"/>
    </source>
</evidence>
<dbReference type="Proteomes" id="UP001307889">
    <property type="component" value="Chromosome 1"/>
</dbReference>